<evidence type="ECO:0000313" key="2">
    <source>
        <dbReference type="EMBL" id="QSS66013.1"/>
    </source>
</evidence>
<dbReference type="Gene3D" id="3.40.50.300">
    <property type="entry name" value="P-loop containing nucleotide triphosphate hydrolases"/>
    <property type="match status" value="1"/>
</dbReference>
<dbReference type="PANTHER" id="PTHR46411:SF3">
    <property type="entry name" value="AAA+ ATPASE DOMAIN-CONTAINING PROTEIN"/>
    <property type="match status" value="1"/>
</dbReference>
<dbReference type="InterPro" id="IPR027417">
    <property type="entry name" value="P-loop_NTPase"/>
</dbReference>
<evidence type="ECO:0000313" key="3">
    <source>
        <dbReference type="Proteomes" id="UP000663671"/>
    </source>
</evidence>
<sequence length="581" mass="64996">MPKAMNLNGKGPATPRLAQTPPCTPIDESPQHCVIQSPVTWKELKGLLVEVIHVLREAKPNTSTDPVTREELKDHLALLIDCIKRAYRETTERLQALLAECTITYDLLWALFKPGQPICTSCRGSGKPRSLIYDSSENKKTKQGVEYFELTGRYFDFDGEVFGEVESRVSIFKFHGAVPISKLAAFPLQYHPTREAMEKHLRKCGQRFIKMMASHHCHYQGVAFFEGKDGIRQQTVDGRIMVDASRFRKVNPGYPKLQDRIAVIDVWGGTATDDFRERVKCTGKSPDKLTGDELLVCSPTVLGFSLGNKFWGEFAIDNIRKIDWLPEAFDRLVLPAGRKDIVMALGESRMGEGKEGRFDDFITNKGRGLIVLLSGPPGVGKTLTAEALSERLQSPLYSISAGQLSSDAAVLDVQLDQVFTTASHWKALLLLDEAEVFLTQRSSEIIDRNRLVATFLHKLEYFEGILFLTTNQPGGLDAAILNRIHLSLQYSDLGYEARKKIFEQFLRKDCGLKVSLDDRQLAALAQVTINGRQIKNTMSIACTIAAKVGELRFDHVRSALTVNGYSVPDVGMAHERDELYE</sequence>
<dbReference type="GO" id="GO:0005524">
    <property type="term" value="F:ATP binding"/>
    <property type="evidence" value="ECO:0007669"/>
    <property type="project" value="InterPro"/>
</dbReference>
<dbReference type="PANTHER" id="PTHR46411">
    <property type="entry name" value="FAMILY ATPASE, PUTATIVE-RELATED"/>
    <property type="match status" value="1"/>
</dbReference>
<dbReference type="SMART" id="SM00382">
    <property type="entry name" value="AAA"/>
    <property type="match status" value="1"/>
</dbReference>
<proteinExistence type="predicted"/>
<dbReference type="CDD" id="cd19481">
    <property type="entry name" value="RecA-like_protease"/>
    <property type="match status" value="1"/>
</dbReference>
<dbReference type="InterPro" id="IPR003959">
    <property type="entry name" value="ATPase_AAA_core"/>
</dbReference>
<dbReference type="OrthoDB" id="10042665at2759"/>
<name>A0A8A1MN04_AJECA</name>
<protein>
    <recommendedName>
        <fullName evidence="1">AAA+ ATPase domain-containing protein</fullName>
    </recommendedName>
</protein>
<dbReference type="InterPro" id="IPR054289">
    <property type="entry name" value="DUF7025"/>
</dbReference>
<dbReference type="Proteomes" id="UP000663671">
    <property type="component" value="Chromosome 3"/>
</dbReference>
<organism evidence="2 3">
    <name type="scientific">Ajellomyces capsulatus</name>
    <name type="common">Darling's disease fungus</name>
    <name type="synonym">Histoplasma capsulatum</name>
    <dbReference type="NCBI Taxonomy" id="5037"/>
    <lineage>
        <taxon>Eukaryota</taxon>
        <taxon>Fungi</taxon>
        <taxon>Dikarya</taxon>
        <taxon>Ascomycota</taxon>
        <taxon>Pezizomycotina</taxon>
        <taxon>Eurotiomycetes</taxon>
        <taxon>Eurotiomycetidae</taxon>
        <taxon>Onygenales</taxon>
        <taxon>Ajellomycetaceae</taxon>
        <taxon>Histoplasma</taxon>
    </lineage>
</organism>
<evidence type="ECO:0000259" key="1">
    <source>
        <dbReference type="SMART" id="SM00382"/>
    </source>
</evidence>
<dbReference type="Pfam" id="PF22942">
    <property type="entry name" value="DUF7025"/>
    <property type="match status" value="1"/>
</dbReference>
<reference evidence="2" key="1">
    <citation type="submission" date="2021-01" db="EMBL/GenBank/DDBJ databases">
        <title>Chromosome-level genome assembly of a human fungal pathogen reveals clustering of transcriptionally co-regulated genes.</title>
        <authorList>
            <person name="Voorhies M."/>
            <person name="Cohen S."/>
            <person name="Shea T.P."/>
            <person name="Petrus S."/>
            <person name="Munoz J.F."/>
            <person name="Poplawski S."/>
            <person name="Goldman W.E."/>
            <person name="Michael T."/>
            <person name="Cuomo C.A."/>
            <person name="Sil A."/>
            <person name="Beyhan S."/>
        </authorList>
    </citation>
    <scope>NUCLEOTIDE SEQUENCE</scope>
    <source>
        <strain evidence="2">WU24</strain>
    </source>
</reference>
<dbReference type="Pfam" id="PF00004">
    <property type="entry name" value="AAA"/>
    <property type="match status" value="1"/>
</dbReference>
<dbReference type="InterPro" id="IPR003593">
    <property type="entry name" value="AAA+_ATPase"/>
</dbReference>
<dbReference type="GO" id="GO:0016887">
    <property type="term" value="F:ATP hydrolysis activity"/>
    <property type="evidence" value="ECO:0007669"/>
    <property type="project" value="InterPro"/>
</dbReference>
<dbReference type="VEuPathDB" id="FungiDB:I7I51_06864"/>
<feature type="domain" description="AAA+ ATPase" evidence="1">
    <location>
        <begin position="367"/>
        <end position="491"/>
    </location>
</feature>
<dbReference type="SUPFAM" id="SSF52540">
    <property type="entry name" value="P-loop containing nucleoside triphosphate hydrolases"/>
    <property type="match status" value="1"/>
</dbReference>
<dbReference type="AlphaFoldDB" id="A0A8A1MN04"/>
<gene>
    <name evidence="2" type="ORF">I7I51_06864</name>
</gene>
<dbReference type="EMBL" id="CP069115">
    <property type="protein sequence ID" value="QSS66013.1"/>
    <property type="molecule type" value="Genomic_DNA"/>
</dbReference>
<accession>A0A8A1MN04</accession>